<accession>A0ACB0FEN7</accession>
<gene>
    <name evidence="1" type="ORF">MRATA1EN3_LOCUS22495</name>
</gene>
<reference evidence="1" key="1">
    <citation type="submission" date="2023-05" db="EMBL/GenBank/DDBJ databases">
        <authorList>
            <consortium name="ELIXIR-Norway"/>
        </authorList>
    </citation>
    <scope>NUCLEOTIDE SEQUENCE</scope>
</reference>
<sequence length="211" mass="23432">MTKGPSPGSWKHGLKASRVPVGRTGQPVFPPEQGPPLVNDCRGKGCSPHSALCFRSCGKSIPGTQTQNLRTETGELLSRRLTPRPQVKEQALKLGSPKEDLTVRVRNLGIKSPIRRGLRKSRMISSLKFNLILVLLISTMHVFWCHPISSSKVSGKSDYFVLLLNSCPTRMDRREGLDFLKPILEKTLKKRSFRNGVGTGVKKTSFQRAKT</sequence>
<name>A0ACB0FEN7_RANTA</name>
<evidence type="ECO:0000313" key="2">
    <source>
        <dbReference type="Proteomes" id="UP001162501"/>
    </source>
</evidence>
<evidence type="ECO:0000313" key="1">
    <source>
        <dbReference type="EMBL" id="CAI9711282.1"/>
    </source>
</evidence>
<organism evidence="1 2">
    <name type="scientific">Rangifer tarandus platyrhynchus</name>
    <name type="common">Svalbard reindeer</name>
    <dbReference type="NCBI Taxonomy" id="3082113"/>
    <lineage>
        <taxon>Eukaryota</taxon>
        <taxon>Metazoa</taxon>
        <taxon>Chordata</taxon>
        <taxon>Craniata</taxon>
        <taxon>Vertebrata</taxon>
        <taxon>Euteleostomi</taxon>
        <taxon>Mammalia</taxon>
        <taxon>Eutheria</taxon>
        <taxon>Laurasiatheria</taxon>
        <taxon>Artiodactyla</taxon>
        <taxon>Ruminantia</taxon>
        <taxon>Pecora</taxon>
        <taxon>Cervidae</taxon>
        <taxon>Odocoileinae</taxon>
        <taxon>Rangifer</taxon>
    </lineage>
</organism>
<dbReference type="Proteomes" id="UP001162501">
    <property type="component" value="Chromosome 6"/>
</dbReference>
<protein>
    <submittedName>
        <fullName evidence="1">Uncharacterized protein</fullName>
    </submittedName>
</protein>
<dbReference type="EMBL" id="OX596090">
    <property type="protein sequence ID" value="CAI9711282.1"/>
    <property type="molecule type" value="Genomic_DNA"/>
</dbReference>
<proteinExistence type="predicted"/>